<evidence type="ECO:0000313" key="1">
    <source>
        <dbReference type="EMBL" id="KAJ7349651.1"/>
    </source>
</evidence>
<evidence type="ECO:0000313" key="2">
    <source>
        <dbReference type="Proteomes" id="UP001218218"/>
    </source>
</evidence>
<protein>
    <submittedName>
        <fullName evidence="1">Uncharacterized protein</fullName>
    </submittedName>
</protein>
<organism evidence="1 2">
    <name type="scientific">Mycena albidolilacea</name>
    <dbReference type="NCBI Taxonomy" id="1033008"/>
    <lineage>
        <taxon>Eukaryota</taxon>
        <taxon>Fungi</taxon>
        <taxon>Dikarya</taxon>
        <taxon>Basidiomycota</taxon>
        <taxon>Agaricomycotina</taxon>
        <taxon>Agaricomycetes</taxon>
        <taxon>Agaricomycetidae</taxon>
        <taxon>Agaricales</taxon>
        <taxon>Marasmiineae</taxon>
        <taxon>Mycenaceae</taxon>
        <taxon>Mycena</taxon>
    </lineage>
</organism>
<proteinExistence type="predicted"/>
<sequence>MSDPLSNLCAGYGILETHINLTLHTQLGGTAQLRLQCDEAFFLQQQSLVNSAPSPFPPAEFATLQQSIATMANLLDEACHLSSDPQEGPSITVVAESSTALLLLVFRSTSTKHSLTVPMLDHIPPHLVLPIPLSLMPSWMWQLAIGEILEVFPNFSRSMIASHLMASGHEMIQFSFASKPLSIVSLTTIHHWDPCRQQQLGPDCAQSLLDCHFTAWDSESHSQ</sequence>
<reference evidence="1" key="1">
    <citation type="submission" date="2023-03" db="EMBL/GenBank/DDBJ databases">
        <title>Massive genome expansion in bonnet fungi (Mycena s.s.) driven by repeated elements and novel gene families across ecological guilds.</title>
        <authorList>
            <consortium name="Lawrence Berkeley National Laboratory"/>
            <person name="Harder C.B."/>
            <person name="Miyauchi S."/>
            <person name="Viragh M."/>
            <person name="Kuo A."/>
            <person name="Thoen E."/>
            <person name="Andreopoulos B."/>
            <person name="Lu D."/>
            <person name="Skrede I."/>
            <person name="Drula E."/>
            <person name="Henrissat B."/>
            <person name="Morin E."/>
            <person name="Kohler A."/>
            <person name="Barry K."/>
            <person name="LaButti K."/>
            <person name="Morin E."/>
            <person name="Salamov A."/>
            <person name="Lipzen A."/>
            <person name="Mereny Z."/>
            <person name="Hegedus B."/>
            <person name="Baldrian P."/>
            <person name="Stursova M."/>
            <person name="Weitz H."/>
            <person name="Taylor A."/>
            <person name="Grigoriev I.V."/>
            <person name="Nagy L.G."/>
            <person name="Martin F."/>
            <person name="Kauserud H."/>
        </authorList>
    </citation>
    <scope>NUCLEOTIDE SEQUENCE</scope>
    <source>
        <strain evidence="1">CBHHK002</strain>
    </source>
</reference>
<accession>A0AAD7A567</accession>
<comment type="caution">
    <text evidence="1">The sequence shown here is derived from an EMBL/GenBank/DDBJ whole genome shotgun (WGS) entry which is preliminary data.</text>
</comment>
<gene>
    <name evidence="1" type="ORF">DFH08DRAFT_807001</name>
</gene>
<keyword evidence="2" id="KW-1185">Reference proteome</keyword>
<name>A0AAD7A567_9AGAR</name>
<dbReference type="AlphaFoldDB" id="A0AAD7A567"/>
<dbReference type="Proteomes" id="UP001218218">
    <property type="component" value="Unassembled WGS sequence"/>
</dbReference>
<dbReference type="EMBL" id="JARIHO010000015">
    <property type="protein sequence ID" value="KAJ7349651.1"/>
    <property type="molecule type" value="Genomic_DNA"/>
</dbReference>